<evidence type="ECO:0000259" key="3">
    <source>
        <dbReference type="Pfam" id="PF23658"/>
    </source>
</evidence>
<dbReference type="InterPro" id="IPR052766">
    <property type="entry name" value="S41A_metabolite_peptidase"/>
</dbReference>
<organism evidence="4 5">
    <name type="scientific">Terfezia boudieri ATCC MYA-4762</name>
    <dbReference type="NCBI Taxonomy" id="1051890"/>
    <lineage>
        <taxon>Eukaryota</taxon>
        <taxon>Fungi</taxon>
        <taxon>Dikarya</taxon>
        <taxon>Ascomycota</taxon>
        <taxon>Pezizomycotina</taxon>
        <taxon>Pezizomycetes</taxon>
        <taxon>Pezizales</taxon>
        <taxon>Pezizaceae</taxon>
        <taxon>Terfezia</taxon>
    </lineage>
</organism>
<protein>
    <submittedName>
        <fullName evidence="4">Uncharacterized protein</fullName>
    </submittedName>
</protein>
<dbReference type="STRING" id="1051890.A0A3N4M1M6"/>
<reference evidence="4 5" key="1">
    <citation type="journal article" date="2018" name="Nat. Ecol. Evol.">
        <title>Pezizomycetes genomes reveal the molecular basis of ectomycorrhizal truffle lifestyle.</title>
        <authorList>
            <person name="Murat C."/>
            <person name="Payen T."/>
            <person name="Noel B."/>
            <person name="Kuo A."/>
            <person name="Morin E."/>
            <person name="Chen J."/>
            <person name="Kohler A."/>
            <person name="Krizsan K."/>
            <person name="Balestrini R."/>
            <person name="Da Silva C."/>
            <person name="Montanini B."/>
            <person name="Hainaut M."/>
            <person name="Levati E."/>
            <person name="Barry K.W."/>
            <person name="Belfiori B."/>
            <person name="Cichocki N."/>
            <person name="Clum A."/>
            <person name="Dockter R.B."/>
            <person name="Fauchery L."/>
            <person name="Guy J."/>
            <person name="Iotti M."/>
            <person name="Le Tacon F."/>
            <person name="Lindquist E.A."/>
            <person name="Lipzen A."/>
            <person name="Malagnac F."/>
            <person name="Mello A."/>
            <person name="Molinier V."/>
            <person name="Miyauchi S."/>
            <person name="Poulain J."/>
            <person name="Riccioni C."/>
            <person name="Rubini A."/>
            <person name="Sitrit Y."/>
            <person name="Splivallo R."/>
            <person name="Traeger S."/>
            <person name="Wang M."/>
            <person name="Zifcakova L."/>
            <person name="Wipf D."/>
            <person name="Zambonelli A."/>
            <person name="Paolocci F."/>
            <person name="Nowrousian M."/>
            <person name="Ottonello S."/>
            <person name="Baldrian P."/>
            <person name="Spatafora J.W."/>
            <person name="Henrissat B."/>
            <person name="Nagy L.G."/>
            <person name="Aury J.M."/>
            <person name="Wincker P."/>
            <person name="Grigoriev I.V."/>
            <person name="Bonfante P."/>
            <person name="Martin F.M."/>
        </authorList>
    </citation>
    <scope>NUCLEOTIDE SEQUENCE [LARGE SCALE GENOMIC DNA]</scope>
    <source>
        <strain evidence="4 5">ATCC MYA-4762</strain>
    </source>
</reference>
<evidence type="ECO:0000259" key="2">
    <source>
        <dbReference type="Pfam" id="PF03572"/>
    </source>
</evidence>
<feature type="domain" description="CPAF-like PDZ" evidence="3">
    <location>
        <begin position="176"/>
        <end position="287"/>
    </location>
</feature>
<dbReference type="Pfam" id="PF03572">
    <property type="entry name" value="Peptidase_S41"/>
    <property type="match status" value="1"/>
</dbReference>
<accession>A0A3N4M1M6</accession>
<dbReference type="SUPFAM" id="SSF52096">
    <property type="entry name" value="ClpP/crotonase"/>
    <property type="match status" value="1"/>
</dbReference>
<dbReference type="InterPro" id="IPR056186">
    <property type="entry name" value="PDZ_CPAF-rel"/>
</dbReference>
<dbReference type="EMBL" id="ML121543">
    <property type="protein sequence ID" value="RPB24205.1"/>
    <property type="molecule type" value="Genomic_DNA"/>
</dbReference>
<dbReference type="Pfam" id="PF23658">
    <property type="entry name" value="PDZ_CPAF_rel"/>
    <property type="match status" value="1"/>
</dbReference>
<dbReference type="PANTHER" id="PTHR37049:SF4">
    <property type="entry name" value="RHODANESE DOMAIN-CONTAINING PROTEIN"/>
    <property type="match status" value="1"/>
</dbReference>
<dbReference type="Gene3D" id="3.90.226.10">
    <property type="entry name" value="2-enoyl-CoA Hydratase, Chain A, domain 1"/>
    <property type="match status" value="1"/>
</dbReference>
<evidence type="ECO:0000313" key="5">
    <source>
        <dbReference type="Proteomes" id="UP000267821"/>
    </source>
</evidence>
<sequence length="839" mass="93054">MYCHHHTLGITIKLDPDIYTSIRYFGAMGFRLSANVVTLVLSLTNLSYGAPTAQDSCSALVKYADQNADKVPAKDAYACLLSPPFNQTRSGYIHEQIWRMANILSSQAFFNHPKDLPLIVDRVDLNGTFNAIKKKIDTKTYQSDYQFHRDLTELFGGYHDGHTKYYTLCMLGFGAFKHDYPLVSIVPAGEDTPRIYLADPSTGEVGEEIVEITGEPALDHLLKLVKVMKGPTDAAWIDADTRWNGLFVGRYAQGIQAGNFAERDLYPGADFKMKTKTGKIIDVAWYVNGPGASNNKWKQVFKSTDSFIAACIPPKTTENQLPEPTGDPRDDPTTTDGTADGTVEGTEDTDEGSYDETADFPEPEGTSIAGTSTVPTKHHGSGRPTHPDLKFLDFIAKRVKRSTQSVRQDFGVDWRKVLSARGDGSTVKDYSALHFPDKPPIAYPEVITRLNGTEQTLHLLKAYPDVAVWGFHAFMPLESSIGSATVDETQLFFYYWRDYMIKNLQLLREKGVNRLILDMSKNGGGLVVLGMETVRRFFPEAEPFYGVDYRRSPLVDLLLEALNVTGGLNQINGKPFASTDDFMNPPVAKRGDYFTQIGRFNQLGATRPFLPGVDFTFKGEPPFSTQNVVILTDGQCGSTCAITVEALAGIGVATVVTGGQPCAYGNKTMQYIGGIKGYEVLNGKDLALSPDDPFNENITPDLERYIPRPLDINYDASFNYRNSYTPDDHIIPQEFIFQPADAHLWYTKQMISDRTILWNDVVKLTWDDKGVNKLLKARTGSDKPQSKGGVVHTVGSSQHLKQPQAGYKGQRTREILRLGVLADFKYLASGWLNAWGGKG</sequence>
<feature type="compositionally biased region" description="Acidic residues" evidence="1">
    <location>
        <begin position="345"/>
        <end position="362"/>
    </location>
</feature>
<dbReference type="InParanoid" id="A0A3N4M1M6"/>
<dbReference type="InterPro" id="IPR029045">
    <property type="entry name" value="ClpP/crotonase-like_dom_sf"/>
</dbReference>
<dbReference type="OrthoDB" id="27214at2759"/>
<name>A0A3N4M1M6_9PEZI</name>
<keyword evidence="5" id="KW-1185">Reference proteome</keyword>
<feature type="domain" description="Tail specific protease" evidence="2">
    <location>
        <begin position="497"/>
        <end position="672"/>
    </location>
</feature>
<dbReference type="AlphaFoldDB" id="A0A3N4M1M6"/>
<dbReference type="Proteomes" id="UP000267821">
    <property type="component" value="Unassembled WGS sequence"/>
</dbReference>
<dbReference type="InterPro" id="IPR005151">
    <property type="entry name" value="Tail-specific_protease"/>
</dbReference>
<gene>
    <name evidence="4" type="ORF">L211DRAFT_868304</name>
</gene>
<dbReference type="GO" id="GO:0008236">
    <property type="term" value="F:serine-type peptidase activity"/>
    <property type="evidence" value="ECO:0007669"/>
    <property type="project" value="InterPro"/>
</dbReference>
<feature type="region of interest" description="Disordered" evidence="1">
    <location>
        <begin position="313"/>
        <end position="385"/>
    </location>
</feature>
<evidence type="ECO:0000313" key="4">
    <source>
        <dbReference type="EMBL" id="RPB24205.1"/>
    </source>
</evidence>
<dbReference type="GO" id="GO:0006508">
    <property type="term" value="P:proteolysis"/>
    <property type="evidence" value="ECO:0007669"/>
    <property type="project" value="InterPro"/>
</dbReference>
<proteinExistence type="predicted"/>
<dbReference type="PANTHER" id="PTHR37049">
    <property type="entry name" value="PEPTIDASE S41 FAMILY PROTEIN"/>
    <property type="match status" value="1"/>
</dbReference>
<evidence type="ECO:0000256" key="1">
    <source>
        <dbReference type="SAM" id="MobiDB-lite"/>
    </source>
</evidence>
<feature type="compositionally biased region" description="Low complexity" evidence="1">
    <location>
        <begin position="334"/>
        <end position="344"/>
    </location>
</feature>
<feature type="region of interest" description="Disordered" evidence="1">
    <location>
        <begin position="779"/>
        <end position="808"/>
    </location>
</feature>